<reference evidence="3" key="1">
    <citation type="journal article" date="2012" name="Nat. Biotechnol.">
        <title>Reference genome sequence of the model plant Setaria.</title>
        <authorList>
            <person name="Bennetzen J.L."/>
            <person name="Schmutz J."/>
            <person name="Wang H."/>
            <person name="Percifield R."/>
            <person name="Hawkins J."/>
            <person name="Pontaroli A.C."/>
            <person name="Estep M."/>
            <person name="Feng L."/>
            <person name="Vaughn J.N."/>
            <person name="Grimwood J."/>
            <person name="Jenkins J."/>
            <person name="Barry K."/>
            <person name="Lindquist E."/>
            <person name="Hellsten U."/>
            <person name="Deshpande S."/>
            <person name="Wang X."/>
            <person name="Wu X."/>
            <person name="Mitros T."/>
            <person name="Triplett J."/>
            <person name="Yang X."/>
            <person name="Ye C.Y."/>
            <person name="Mauro-Herrera M."/>
            <person name="Wang L."/>
            <person name="Li P."/>
            <person name="Sharma M."/>
            <person name="Sharma R."/>
            <person name="Ronald P.C."/>
            <person name="Panaud O."/>
            <person name="Kellogg E.A."/>
            <person name="Brutnell T.P."/>
            <person name="Doust A.N."/>
            <person name="Tuskan G.A."/>
            <person name="Rokhsar D."/>
            <person name="Devos K.M."/>
        </authorList>
    </citation>
    <scope>NUCLEOTIDE SEQUENCE [LARGE SCALE GENOMIC DNA]</scope>
    <source>
        <strain evidence="3">Yugu1</strain>
    </source>
</reference>
<reference evidence="3" key="2">
    <citation type="submission" date="2015-07" db="EMBL/GenBank/DDBJ databases">
        <authorList>
            <person name="Noorani M."/>
        </authorList>
    </citation>
    <scope>NUCLEOTIDE SEQUENCE</scope>
    <source>
        <strain evidence="3">Yugu1</strain>
    </source>
</reference>
<dbReference type="EMBL" id="CM003536">
    <property type="protein sequence ID" value="RCV41885.1"/>
    <property type="molecule type" value="Genomic_DNA"/>
</dbReference>
<name>A0A368SHI0_SETIT</name>
<sequence>MKFAASSRTTASTTVLLALIVTGWCMAMAAAVPVADARLLQDIPVTTEEGGDRRLQSQLSSLVTIVESVLRKYGVTKTVANLLDLDIQRPRAVPGDLQITGQAQPRTRRDLQSPLNQVVSELETVAKSIAGSPLEVLPIDVVRRIIGLTNQMQSVVGALQDLPVIDGQGQLRTRVAALRSLLNDVQGQLQTRASRLRNPSSNGHDVSGIQGSACAQQKP</sequence>
<dbReference type="OrthoDB" id="717618at2759"/>
<keyword evidence="2" id="KW-0732">Signal</keyword>
<feature type="region of interest" description="Disordered" evidence="1">
    <location>
        <begin position="194"/>
        <end position="219"/>
    </location>
</feature>
<evidence type="ECO:0000256" key="1">
    <source>
        <dbReference type="SAM" id="MobiDB-lite"/>
    </source>
</evidence>
<organism evidence="3">
    <name type="scientific">Setaria italica</name>
    <name type="common">Foxtail millet</name>
    <name type="synonym">Panicum italicum</name>
    <dbReference type="NCBI Taxonomy" id="4555"/>
    <lineage>
        <taxon>Eukaryota</taxon>
        <taxon>Viridiplantae</taxon>
        <taxon>Streptophyta</taxon>
        <taxon>Embryophyta</taxon>
        <taxon>Tracheophyta</taxon>
        <taxon>Spermatophyta</taxon>
        <taxon>Magnoliopsida</taxon>
        <taxon>Liliopsida</taxon>
        <taxon>Poales</taxon>
        <taxon>Poaceae</taxon>
        <taxon>PACMAD clade</taxon>
        <taxon>Panicoideae</taxon>
        <taxon>Panicodae</taxon>
        <taxon>Paniceae</taxon>
        <taxon>Cenchrinae</taxon>
        <taxon>Setaria</taxon>
    </lineage>
</organism>
<accession>A0A368SHI0</accession>
<gene>
    <name evidence="3" type="ORF">SETIT_9G170400v2</name>
</gene>
<evidence type="ECO:0000256" key="2">
    <source>
        <dbReference type="SAM" id="SignalP"/>
    </source>
</evidence>
<protein>
    <submittedName>
        <fullName evidence="3">Uncharacterized protein</fullName>
    </submittedName>
</protein>
<dbReference type="AlphaFoldDB" id="A0A368SHI0"/>
<feature type="chain" id="PRO_5016621909" evidence="2">
    <location>
        <begin position="32"/>
        <end position="219"/>
    </location>
</feature>
<feature type="signal peptide" evidence="2">
    <location>
        <begin position="1"/>
        <end position="31"/>
    </location>
</feature>
<proteinExistence type="predicted"/>
<evidence type="ECO:0000313" key="3">
    <source>
        <dbReference type="EMBL" id="RCV41885.1"/>
    </source>
</evidence>